<keyword evidence="1" id="KW-0732">Signal</keyword>
<dbReference type="InterPro" id="IPR052022">
    <property type="entry name" value="26kDa_periplasmic_antigen"/>
</dbReference>
<dbReference type="AlphaFoldDB" id="A0A916T8E3"/>
<dbReference type="EMBL" id="BMFA01000001">
    <property type="protein sequence ID" value="GGB35637.1"/>
    <property type="molecule type" value="Genomic_DNA"/>
</dbReference>
<sequence length="253" mass="26102">MFEIARTAFGPKISRTLLALGGALALAVSAGLPAAAQPASDPVSHITITGRGEVNVAPDMAVITTRVVTTGTTAPEALSQNSTDLSAVISQIKAAGIEERDIQTSGFSIYPRYDHSDNRNGNPPRIVGYEVANGVQVNIRNLEKLGDILTLVVASGANQIGGIQFDVSDPGSKLDEARTRAVADARHKAEVFAKAAGAELGTVMSISEAGATLPRPVGMRLEKAMMAADAAPIEAGESTLSASVTITWQLIGG</sequence>
<comment type="caution">
    <text evidence="2">The sequence shown here is derived from an EMBL/GenBank/DDBJ whole genome shotgun (WGS) entry which is preliminary data.</text>
</comment>
<feature type="signal peptide" evidence="1">
    <location>
        <begin position="1"/>
        <end position="30"/>
    </location>
</feature>
<protein>
    <submittedName>
        <fullName evidence="2">Membrane protein</fullName>
    </submittedName>
</protein>
<gene>
    <name evidence="2" type="ORF">GCM10011316_04740</name>
</gene>
<accession>A0A916T8E3</accession>
<dbReference type="Pfam" id="PF04402">
    <property type="entry name" value="SIMPL"/>
    <property type="match status" value="1"/>
</dbReference>
<proteinExistence type="predicted"/>
<evidence type="ECO:0000313" key="2">
    <source>
        <dbReference type="EMBL" id="GGB35637.1"/>
    </source>
</evidence>
<dbReference type="InterPro" id="IPR007497">
    <property type="entry name" value="SIMPL/DUF541"/>
</dbReference>
<dbReference type="OrthoDB" id="9813144at2"/>
<keyword evidence="3" id="KW-1185">Reference proteome</keyword>
<dbReference type="Gene3D" id="3.30.110.170">
    <property type="entry name" value="Protein of unknown function (DUF541), domain 1"/>
    <property type="match status" value="1"/>
</dbReference>
<evidence type="ECO:0000313" key="3">
    <source>
        <dbReference type="Proteomes" id="UP000605148"/>
    </source>
</evidence>
<dbReference type="Proteomes" id="UP000605148">
    <property type="component" value="Unassembled WGS sequence"/>
</dbReference>
<reference evidence="2" key="2">
    <citation type="submission" date="2020-09" db="EMBL/GenBank/DDBJ databases">
        <authorList>
            <person name="Sun Q."/>
            <person name="Zhou Y."/>
        </authorList>
    </citation>
    <scope>NUCLEOTIDE SEQUENCE</scope>
    <source>
        <strain evidence="2">CGMCC 1.12426</strain>
    </source>
</reference>
<name>A0A916T8E3_9HYPH</name>
<feature type="chain" id="PRO_5037104639" evidence="1">
    <location>
        <begin position="31"/>
        <end position="253"/>
    </location>
</feature>
<dbReference type="GO" id="GO:0006974">
    <property type="term" value="P:DNA damage response"/>
    <property type="evidence" value="ECO:0007669"/>
    <property type="project" value="TreeGrafter"/>
</dbReference>
<evidence type="ECO:0000256" key="1">
    <source>
        <dbReference type="SAM" id="SignalP"/>
    </source>
</evidence>
<reference evidence="2" key="1">
    <citation type="journal article" date="2014" name="Int. J. Syst. Evol. Microbiol.">
        <title>Complete genome sequence of Corynebacterium casei LMG S-19264T (=DSM 44701T), isolated from a smear-ripened cheese.</title>
        <authorList>
            <consortium name="US DOE Joint Genome Institute (JGI-PGF)"/>
            <person name="Walter F."/>
            <person name="Albersmeier A."/>
            <person name="Kalinowski J."/>
            <person name="Ruckert C."/>
        </authorList>
    </citation>
    <scope>NUCLEOTIDE SEQUENCE</scope>
    <source>
        <strain evidence="2">CGMCC 1.12426</strain>
    </source>
</reference>
<dbReference type="PANTHER" id="PTHR34387">
    <property type="entry name" value="SLR1258 PROTEIN"/>
    <property type="match status" value="1"/>
</dbReference>
<dbReference type="Gene3D" id="3.30.70.2970">
    <property type="entry name" value="Protein of unknown function (DUF541), domain 2"/>
    <property type="match status" value="1"/>
</dbReference>
<organism evidence="2 3">
    <name type="scientific">Roseibium aquae</name>
    <dbReference type="NCBI Taxonomy" id="1323746"/>
    <lineage>
        <taxon>Bacteria</taxon>
        <taxon>Pseudomonadati</taxon>
        <taxon>Pseudomonadota</taxon>
        <taxon>Alphaproteobacteria</taxon>
        <taxon>Hyphomicrobiales</taxon>
        <taxon>Stappiaceae</taxon>
        <taxon>Roseibium</taxon>
    </lineage>
</organism>
<dbReference type="RefSeq" id="WP_150494049.1">
    <property type="nucleotide sequence ID" value="NZ_BMFA01000001.1"/>
</dbReference>
<dbReference type="PANTHER" id="PTHR34387:SF1">
    <property type="entry name" value="PERIPLASMIC IMMUNOGENIC PROTEIN"/>
    <property type="match status" value="1"/>
</dbReference>